<dbReference type="Proteomes" id="UP000806577">
    <property type="component" value="Chromosome"/>
</dbReference>
<proteinExistence type="predicted"/>
<protein>
    <submittedName>
        <fullName evidence="1">Uncharacterized protein</fullName>
    </submittedName>
</protein>
<name>A0A9Q2ENP9_9GAMM</name>
<accession>A0A9Q2ENP9</accession>
<dbReference type="EMBL" id="CP065177">
    <property type="protein sequence ID" value="URG48500.1"/>
    <property type="molecule type" value="Genomic_DNA"/>
</dbReference>
<evidence type="ECO:0000313" key="2">
    <source>
        <dbReference type="Proteomes" id="UP000806577"/>
    </source>
</evidence>
<dbReference type="KEGG" id="pqu:IG609_017310"/>
<dbReference type="AlphaFoldDB" id="A0A9Q2ENP9"/>
<dbReference type="RefSeq" id="WP_193398224.1">
    <property type="nucleotide sequence ID" value="NZ_CP065177.1"/>
</dbReference>
<reference evidence="1 2" key="1">
    <citation type="journal article" date="2021" name="Int. J. Syst. Evol. Microbiol.">
        <title>&lt;i&gt;Pectobacterium quasiaquaticum&lt;/i&gt; sp. nov., isolated from waterways.</title>
        <authorList>
            <person name="Ben Moussa H."/>
            <person name="Pedron J."/>
            <person name="Bertrand C."/>
            <person name="Hecquet A."/>
            <person name="Barny M.A."/>
        </authorList>
    </citation>
    <scope>NUCLEOTIDE SEQUENCE [LARGE SCALE GENOMIC DNA]</scope>
    <source>
        <strain evidence="1 2">A477-S1-J17</strain>
    </source>
</reference>
<gene>
    <name evidence="1" type="ORF">IG609_017310</name>
</gene>
<organism evidence="1 2">
    <name type="scientific">Pectobacterium quasiaquaticum</name>
    <dbReference type="NCBI Taxonomy" id="2774015"/>
    <lineage>
        <taxon>Bacteria</taxon>
        <taxon>Pseudomonadati</taxon>
        <taxon>Pseudomonadota</taxon>
        <taxon>Gammaproteobacteria</taxon>
        <taxon>Enterobacterales</taxon>
        <taxon>Pectobacteriaceae</taxon>
        <taxon>Pectobacterium</taxon>
    </lineage>
</organism>
<evidence type="ECO:0000313" key="1">
    <source>
        <dbReference type="EMBL" id="URG48500.1"/>
    </source>
</evidence>
<keyword evidence="2" id="KW-1185">Reference proteome</keyword>
<sequence>MFLLGFYLPAHILDSPMFPTEGRIDAENVVGLLLIFYRDAQQIAVINKSSSSINCYRLQGCVVWRADELLPKRM</sequence>